<comment type="caution">
    <text evidence="2">The sequence shown here is derived from an EMBL/GenBank/DDBJ whole genome shotgun (WGS) entry which is preliminary data.</text>
</comment>
<dbReference type="Proteomes" id="UP001328107">
    <property type="component" value="Unassembled WGS sequence"/>
</dbReference>
<organism evidence="2 3">
    <name type="scientific">Pristionchus mayeri</name>
    <dbReference type="NCBI Taxonomy" id="1317129"/>
    <lineage>
        <taxon>Eukaryota</taxon>
        <taxon>Metazoa</taxon>
        <taxon>Ecdysozoa</taxon>
        <taxon>Nematoda</taxon>
        <taxon>Chromadorea</taxon>
        <taxon>Rhabditida</taxon>
        <taxon>Rhabditina</taxon>
        <taxon>Diplogasteromorpha</taxon>
        <taxon>Diplogasteroidea</taxon>
        <taxon>Neodiplogasteridae</taxon>
        <taxon>Pristionchus</taxon>
    </lineage>
</organism>
<protein>
    <submittedName>
        <fullName evidence="2">Uncharacterized protein</fullName>
    </submittedName>
</protein>
<feature type="compositionally biased region" description="Basic residues" evidence="1">
    <location>
        <begin position="141"/>
        <end position="157"/>
    </location>
</feature>
<dbReference type="AlphaFoldDB" id="A0AAN4ZAE2"/>
<accession>A0AAN4ZAE2</accession>
<sequence length="170" mass="20623">MKSGLRNIKVAYFTEYRSSRSFTGQQRALREQRPPPRWTWPSCTRARRSPPRRHRQQPRRQRACGHFHWHQRLRRSRPWEPPPSSPPQPEHPKCPRRPWTPPHLRWPQQPQRRWNQPKLPQEPPGTPRRPSLQSPLLRAPQRARRPSPRRQRQRRPPRWTLSIDGLVGVR</sequence>
<feature type="compositionally biased region" description="Basic residues" evidence="1">
    <location>
        <begin position="45"/>
        <end position="76"/>
    </location>
</feature>
<evidence type="ECO:0000313" key="2">
    <source>
        <dbReference type="EMBL" id="GMR37492.1"/>
    </source>
</evidence>
<feature type="compositionally biased region" description="Low complexity" evidence="1">
    <location>
        <begin position="105"/>
        <end position="117"/>
    </location>
</feature>
<feature type="compositionally biased region" description="Pro residues" evidence="1">
    <location>
        <begin position="79"/>
        <end position="89"/>
    </location>
</feature>
<evidence type="ECO:0000256" key="1">
    <source>
        <dbReference type="SAM" id="MobiDB-lite"/>
    </source>
</evidence>
<proteinExistence type="predicted"/>
<evidence type="ECO:0000313" key="3">
    <source>
        <dbReference type="Proteomes" id="UP001328107"/>
    </source>
</evidence>
<gene>
    <name evidence="2" type="ORF">PMAYCL1PPCAC_07687</name>
</gene>
<feature type="region of interest" description="Disordered" evidence="1">
    <location>
        <begin position="18"/>
        <end position="170"/>
    </location>
</feature>
<reference evidence="3" key="1">
    <citation type="submission" date="2022-10" db="EMBL/GenBank/DDBJ databases">
        <title>Genome assembly of Pristionchus species.</title>
        <authorList>
            <person name="Yoshida K."/>
            <person name="Sommer R.J."/>
        </authorList>
    </citation>
    <scope>NUCLEOTIDE SEQUENCE [LARGE SCALE GENOMIC DNA]</scope>
    <source>
        <strain evidence="3">RS5460</strain>
    </source>
</reference>
<name>A0AAN4ZAE2_9BILA</name>
<keyword evidence="3" id="KW-1185">Reference proteome</keyword>
<dbReference type="EMBL" id="BTRK01000002">
    <property type="protein sequence ID" value="GMR37492.1"/>
    <property type="molecule type" value="Genomic_DNA"/>
</dbReference>